<evidence type="ECO:0000256" key="3">
    <source>
        <dbReference type="SAM" id="MobiDB-lite"/>
    </source>
</evidence>
<dbReference type="SUPFAM" id="SSF54495">
    <property type="entry name" value="UBC-like"/>
    <property type="match status" value="1"/>
</dbReference>
<dbReference type="InterPro" id="IPR017853">
    <property type="entry name" value="GH"/>
</dbReference>
<dbReference type="PROSITE" id="PS50127">
    <property type="entry name" value="UBC_2"/>
    <property type="match status" value="1"/>
</dbReference>
<keyword evidence="2" id="KW-0833">Ubl conjugation pathway</keyword>
<evidence type="ECO:0000256" key="2">
    <source>
        <dbReference type="ARBA" id="ARBA00022786"/>
    </source>
</evidence>
<feature type="region of interest" description="Disordered" evidence="3">
    <location>
        <begin position="785"/>
        <end position="809"/>
    </location>
</feature>
<dbReference type="PANTHER" id="PTHR46116">
    <property type="entry name" value="(E3-INDEPENDENT) E2 UBIQUITIN-CONJUGATING ENZYME"/>
    <property type="match status" value="1"/>
</dbReference>
<dbReference type="Gene3D" id="2.40.30.140">
    <property type="match status" value="1"/>
</dbReference>
<evidence type="ECO:0000256" key="1">
    <source>
        <dbReference type="ARBA" id="ARBA00022679"/>
    </source>
</evidence>
<dbReference type="SUPFAM" id="SSF51011">
    <property type="entry name" value="Glycosyl hydrolase domain"/>
    <property type="match status" value="1"/>
</dbReference>
<reference evidence="5 6" key="1">
    <citation type="submission" date="2017-03" db="EMBL/GenBank/DDBJ databases">
        <title>Genomes of endolithic fungi from Antarctica.</title>
        <authorList>
            <person name="Coleine C."/>
            <person name="Masonjones S."/>
            <person name="Stajich J.E."/>
        </authorList>
    </citation>
    <scope>NUCLEOTIDE SEQUENCE [LARGE SCALE GENOMIC DNA]</scope>
    <source>
        <strain evidence="5 6">CCFEE 5311</strain>
    </source>
</reference>
<dbReference type="GO" id="GO:0005975">
    <property type="term" value="P:carbohydrate metabolic process"/>
    <property type="evidence" value="ECO:0007669"/>
    <property type="project" value="InterPro"/>
</dbReference>
<dbReference type="STRING" id="329885.A0A4U0U9G8"/>
<dbReference type="SUPFAM" id="SSF51445">
    <property type="entry name" value="(Trans)glycosidases"/>
    <property type="match status" value="1"/>
</dbReference>
<name>A0A4U0U9G8_9PEZI</name>
<dbReference type="InterPro" id="IPR006047">
    <property type="entry name" value="GH13_cat_dom"/>
</dbReference>
<dbReference type="EMBL" id="NAJP01000099">
    <property type="protein sequence ID" value="TKA30895.1"/>
    <property type="molecule type" value="Genomic_DNA"/>
</dbReference>
<comment type="caution">
    <text evidence="5">The sequence shown here is derived from an EMBL/GenBank/DDBJ whole genome shotgun (WGS) entry which is preliminary data.</text>
</comment>
<keyword evidence="1" id="KW-0808">Transferase</keyword>
<accession>A0A4U0U9G8</accession>
<dbReference type="PANTHER" id="PTHR46116:SF15">
    <property type="entry name" value="(E3-INDEPENDENT) E2 UBIQUITIN-CONJUGATING ENZYME"/>
    <property type="match status" value="1"/>
</dbReference>
<dbReference type="Proteomes" id="UP000310066">
    <property type="component" value="Unassembled WGS sequence"/>
</dbReference>
<dbReference type="Gene3D" id="2.60.40.1180">
    <property type="entry name" value="Golgi alpha-mannosidase II"/>
    <property type="match status" value="1"/>
</dbReference>
<sequence>MAIIWILLCGYDRRRTAERRRDSYFTKPTTSSSKGSNGAGVGYDSGHGHNSFMQMAQPFNYGSNYGMYAPPPSYEQALNYGKYGMYTFGNGYPQPVNYSQYGAYQPPQPINHGKDGMSQPLGKYAPSRYAQPVNNPAASNTEAADDEITACLMACLDVLLPSLVNESVQDFDLEPPLVLAAILTQSNFLGTIAALLRNDSLEDATKRTRLYKTTLDVVNKLGSHHATAGPTIHHARQVQQGGPDILSLSFAPSHTNGQDIKFEEAQSLASCLRNFDKQSKNMLVNAKAHPQAFAGPDSEQMLSLCRGVSDLADFLLANAAPVAAPAANSGGSGQAPPCANDDWQTDLAVLELPDEEIMSRHSYGQVARSAHNLAPGRMKSLSLQLSNLMTSLPPGIFIRHCASRLDVMKVLIIGPKGTPYENGLFEFDLFCPSNFPNAPPNMLFRTTGGGRVRFNPNLYNCGKVCLSLLGTWQGETWQPGKSTILQVLVSIQAMIFCDEPWYNEPGRSANPIASMRHNQELQGYTVRHAMLDWLGPELDPVWGDVVERHFVTRAREIEGVVSGWGVHQGTRMQLMGAIEGLQSSGTPPTTLHGNQDDNRILFQTFEWHTTSQPPPPNATHSPASHYARLTRLLPSLAASGVTAIWLPPGCKANSPQGNGYDCYDLWDLGEFDQKWTRSTKWGSREEMADLMGRCRELGLEVVWDSVLNHKTAGDGTQEAWAVEVDGEDRRVEICSPKKIEAWLRYDFPGRENEGMKYSPFKWRADHFNGIDWDQRAQKNAIYKLVDDPATYPKPQQQSDGGGGGSGMNRLARLAGKMKSAPPPRRPGKGWADDVDDMHGNYDYLMFANVDFQHPEVRQDVLKWGEWMVQFTGVDGFRLDAVQHFSYNFTREWIARVRAASQQTRGRKSFVVGEIWTGEVERITKWLDVVGQGAYAYDSPLLYSFSRISEDVHTGSVNADLRTIIRNSLLELRPEAAVTLVANHDTQPGQASFTPMLASLKPLWYAFILLRQEGYPCVFWGDVYGTKGPKAEPPACTVDDGKGWRRSLIPDLMMARRMFAYGEQKDYWDAMSCIAWTREGRPGNDGCVVLISIGPAQDKKGEAKWTVKRMPFGRPGEVYVDLLANVGEKAEVRIDEKGEGLFPCKGMSASVFVRQDAPGIERFPVSFNLDAYGQ</sequence>
<feature type="region of interest" description="Disordered" evidence="3">
    <location>
        <begin position="20"/>
        <end position="43"/>
    </location>
</feature>
<evidence type="ECO:0000313" key="5">
    <source>
        <dbReference type="EMBL" id="TKA30895.1"/>
    </source>
</evidence>
<proteinExistence type="predicted"/>
<dbReference type="CDD" id="cd23810">
    <property type="entry name" value="UBCc_BIRC6"/>
    <property type="match status" value="1"/>
</dbReference>
<gene>
    <name evidence="5" type="ORF">B0A54_14503</name>
</gene>
<feature type="compositionally biased region" description="Polar residues" evidence="3">
    <location>
        <begin position="26"/>
        <end position="36"/>
    </location>
</feature>
<dbReference type="CDD" id="cd11318">
    <property type="entry name" value="AmyAc_bac_fung_AmyA"/>
    <property type="match status" value="1"/>
</dbReference>
<dbReference type="Gene3D" id="3.10.110.10">
    <property type="entry name" value="Ubiquitin Conjugating Enzyme"/>
    <property type="match status" value="1"/>
</dbReference>
<dbReference type="OrthoDB" id="550577at2759"/>
<evidence type="ECO:0000313" key="6">
    <source>
        <dbReference type="Proteomes" id="UP000310066"/>
    </source>
</evidence>
<evidence type="ECO:0000259" key="4">
    <source>
        <dbReference type="PROSITE" id="PS50127"/>
    </source>
</evidence>
<feature type="domain" description="UBC core" evidence="4">
    <location>
        <begin position="376"/>
        <end position="535"/>
    </location>
</feature>
<dbReference type="AlphaFoldDB" id="A0A4U0U9G8"/>
<dbReference type="Pfam" id="PF00128">
    <property type="entry name" value="Alpha-amylase"/>
    <property type="match status" value="2"/>
</dbReference>
<dbReference type="InterPro" id="IPR016135">
    <property type="entry name" value="UBQ-conjugating_enzyme/RWD"/>
</dbReference>
<dbReference type="InterPro" id="IPR000608">
    <property type="entry name" value="UBC"/>
</dbReference>
<protein>
    <recommendedName>
        <fullName evidence="4">UBC core domain-containing protein</fullName>
    </recommendedName>
</protein>
<dbReference type="SMART" id="SM00642">
    <property type="entry name" value="Aamy"/>
    <property type="match status" value="1"/>
</dbReference>
<dbReference type="InterPro" id="IPR013780">
    <property type="entry name" value="Glyco_hydro_b"/>
</dbReference>
<dbReference type="GO" id="GO:0061631">
    <property type="term" value="F:ubiquitin conjugating enzyme activity"/>
    <property type="evidence" value="ECO:0007669"/>
    <property type="project" value="TreeGrafter"/>
</dbReference>
<dbReference type="SMART" id="SM00212">
    <property type="entry name" value="UBCc"/>
    <property type="match status" value="1"/>
</dbReference>
<dbReference type="Pfam" id="PF00179">
    <property type="entry name" value="UQ_con"/>
    <property type="match status" value="1"/>
</dbReference>
<dbReference type="Gene3D" id="3.20.20.80">
    <property type="entry name" value="Glycosidases"/>
    <property type="match status" value="1"/>
</dbReference>
<organism evidence="5 6">
    <name type="scientific">Friedmanniomyces endolithicus</name>
    <dbReference type="NCBI Taxonomy" id="329885"/>
    <lineage>
        <taxon>Eukaryota</taxon>
        <taxon>Fungi</taxon>
        <taxon>Dikarya</taxon>
        <taxon>Ascomycota</taxon>
        <taxon>Pezizomycotina</taxon>
        <taxon>Dothideomycetes</taxon>
        <taxon>Dothideomycetidae</taxon>
        <taxon>Mycosphaerellales</taxon>
        <taxon>Teratosphaeriaceae</taxon>
        <taxon>Friedmanniomyces</taxon>
    </lineage>
</organism>